<dbReference type="SMART" id="SM00345">
    <property type="entry name" value="HTH_GNTR"/>
    <property type="match status" value="1"/>
</dbReference>
<dbReference type="SUPFAM" id="SSF48008">
    <property type="entry name" value="GntR ligand-binding domain-like"/>
    <property type="match status" value="1"/>
</dbReference>
<dbReference type="InterPro" id="IPR008920">
    <property type="entry name" value="TF_FadR/GntR_C"/>
</dbReference>
<dbReference type="EMBL" id="VYKL01000003">
    <property type="protein sequence ID" value="KAA9032404.1"/>
    <property type="molecule type" value="Genomic_DNA"/>
</dbReference>
<evidence type="ECO:0000256" key="3">
    <source>
        <dbReference type="ARBA" id="ARBA00023163"/>
    </source>
</evidence>
<dbReference type="PANTHER" id="PTHR43537:SF24">
    <property type="entry name" value="GLUCONATE OPERON TRANSCRIPTIONAL REPRESSOR"/>
    <property type="match status" value="1"/>
</dbReference>
<dbReference type="InterPro" id="IPR011711">
    <property type="entry name" value="GntR_C"/>
</dbReference>
<evidence type="ECO:0000313" key="6">
    <source>
        <dbReference type="Proteomes" id="UP000326671"/>
    </source>
</evidence>
<evidence type="ECO:0000259" key="4">
    <source>
        <dbReference type="PROSITE" id="PS50949"/>
    </source>
</evidence>
<evidence type="ECO:0000256" key="2">
    <source>
        <dbReference type="ARBA" id="ARBA00023125"/>
    </source>
</evidence>
<dbReference type="CDD" id="cd07377">
    <property type="entry name" value="WHTH_GntR"/>
    <property type="match status" value="1"/>
</dbReference>
<dbReference type="AlphaFoldDB" id="A0A5J5I8P6"/>
<dbReference type="SUPFAM" id="SSF46785">
    <property type="entry name" value="Winged helix' DNA-binding domain"/>
    <property type="match status" value="1"/>
</dbReference>
<dbReference type="Gene3D" id="1.10.10.10">
    <property type="entry name" value="Winged helix-like DNA-binding domain superfamily/Winged helix DNA-binding domain"/>
    <property type="match status" value="1"/>
</dbReference>
<gene>
    <name evidence="5" type="ORF">F4V44_00415</name>
</gene>
<reference evidence="5 6" key="1">
    <citation type="submission" date="2019-09" db="EMBL/GenBank/DDBJ databases">
        <title>Whole genome sequences of isolates from the Mars Exploration Rovers.</title>
        <authorList>
            <person name="Seuylemezian A."/>
            <person name="Vaishampayan P."/>
        </authorList>
    </citation>
    <scope>NUCLEOTIDE SEQUENCE [LARGE SCALE GENOMIC DNA]</scope>
    <source>
        <strain evidence="5 6">MER_TA_151</strain>
    </source>
</reference>
<protein>
    <submittedName>
        <fullName evidence="5">GntR family transcriptional regulator</fullName>
    </submittedName>
</protein>
<dbReference type="PRINTS" id="PR00035">
    <property type="entry name" value="HTHGNTR"/>
</dbReference>
<keyword evidence="2" id="KW-0238">DNA-binding</keyword>
<feature type="domain" description="HTH gntR-type" evidence="4">
    <location>
        <begin position="9"/>
        <end position="76"/>
    </location>
</feature>
<dbReference type="SMART" id="SM00895">
    <property type="entry name" value="FCD"/>
    <property type="match status" value="1"/>
</dbReference>
<organism evidence="5 6">
    <name type="scientific">Niallia endozanthoxylica</name>
    <dbReference type="NCBI Taxonomy" id="2036016"/>
    <lineage>
        <taxon>Bacteria</taxon>
        <taxon>Bacillati</taxon>
        <taxon>Bacillota</taxon>
        <taxon>Bacilli</taxon>
        <taxon>Bacillales</taxon>
        <taxon>Bacillaceae</taxon>
        <taxon>Niallia</taxon>
    </lineage>
</organism>
<dbReference type="GO" id="GO:0003677">
    <property type="term" value="F:DNA binding"/>
    <property type="evidence" value="ECO:0007669"/>
    <property type="project" value="UniProtKB-KW"/>
</dbReference>
<dbReference type="PANTHER" id="PTHR43537">
    <property type="entry name" value="TRANSCRIPTIONAL REGULATOR, GNTR FAMILY"/>
    <property type="match status" value="1"/>
</dbReference>
<name>A0A5J5I8P6_9BACI</name>
<proteinExistence type="predicted"/>
<dbReference type="Pfam" id="PF00392">
    <property type="entry name" value="GntR"/>
    <property type="match status" value="1"/>
</dbReference>
<dbReference type="Gene3D" id="1.20.120.530">
    <property type="entry name" value="GntR ligand-binding domain-like"/>
    <property type="match status" value="1"/>
</dbReference>
<accession>A0A5J5I8P6</accession>
<dbReference type="InterPro" id="IPR036388">
    <property type="entry name" value="WH-like_DNA-bd_sf"/>
</dbReference>
<dbReference type="PROSITE" id="PS50949">
    <property type="entry name" value="HTH_GNTR"/>
    <property type="match status" value="1"/>
</dbReference>
<sequence>MSLKMDQSKTLQSQVYEYLHNKIVNGEILPGERIVEESIAKETGISRSPIREAIRRLDSDGLVSVSPRGGVRVYRPTFSDFKYLYECRLSLESTAAYYAAIRILPVQKEQLSNLMVEMEQAVRKQEVDQLRSLSTNFHLLIVKLSGNPYLDKMMKQLISHLTFYRNAVLNIPKRLEEGSDEHQAIGDAIIAQDAKAAEQLMKTHIERDYQFYLSKYANKNPETSLELL</sequence>
<dbReference type="RefSeq" id="WP_150438009.1">
    <property type="nucleotide sequence ID" value="NZ_VYKL01000003.1"/>
</dbReference>
<evidence type="ECO:0000313" key="5">
    <source>
        <dbReference type="EMBL" id="KAA9032404.1"/>
    </source>
</evidence>
<comment type="caution">
    <text evidence="5">The sequence shown here is derived from an EMBL/GenBank/DDBJ whole genome shotgun (WGS) entry which is preliminary data.</text>
</comment>
<dbReference type="InterPro" id="IPR000524">
    <property type="entry name" value="Tscrpt_reg_HTH_GntR"/>
</dbReference>
<keyword evidence="6" id="KW-1185">Reference proteome</keyword>
<dbReference type="GO" id="GO:0003700">
    <property type="term" value="F:DNA-binding transcription factor activity"/>
    <property type="evidence" value="ECO:0007669"/>
    <property type="project" value="InterPro"/>
</dbReference>
<dbReference type="OrthoDB" id="114741at2"/>
<dbReference type="Proteomes" id="UP000326671">
    <property type="component" value="Unassembled WGS sequence"/>
</dbReference>
<dbReference type="InterPro" id="IPR036390">
    <property type="entry name" value="WH_DNA-bd_sf"/>
</dbReference>
<keyword evidence="3" id="KW-0804">Transcription</keyword>
<dbReference type="Pfam" id="PF07729">
    <property type="entry name" value="FCD"/>
    <property type="match status" value="1"/>
</dbReference>
<evidence type="ECO:0000256" key="1">
    <source>
        <dbReference type="ARBA" id="ARBA00023015"/>
    </source>
</evidence>
<keyword evidence="1" id="KW-0805">Transcription regulation</keyword>